<sequence length="350" mass="38873">MSELPLKIRVGIRDSWSSEDAPVRKSLKKLREILGLDVAIEPEWPLLLAALDDSYPDKQALVPAVAQCVRVLCDLLAAALEDEDANAEWTETLLERAGGLLRLFLEVQVSKNEGLRLTWSDDRTGFVITLPRGQIPYLMELEATIRGQLLNCFNKDAGASQLTTRSSRAAAPADDWADVSLDAATGKAAVVESAKEADRYSNTHYAPSTKEAYTILPDCGSLARPDDLLLKPPYHLVVYDRGSSEVEIHSSHSPSLQFLSEYLKKWCRVNQQNHNKPPCVDIKLHQSAFGLGLVYDRLTLSVDRPYAQYGVSPMIVLSLVEGVLGYQNVGNEGTCWKFRKDVELKKYGSR</sequence>
<proteinExistence type="predicted"/>
<dbReference type="Proteomes" id="UP001444661">
    <property type="component" value="Unassembled WGS sequence"/>
</dbReference>
<gene>
    <name evidence="1" type="ORF">PG993_005208</name>
</gene>
<dbReference type="EMBL" id="JAQQWK010000003">
    <property type="protein sequence ID" value="KAK8045184.1"/>
    <property type="molecule type" value="Genomic_DNA"/>
</dbReference>
<name>A0ABR1THG8_9PEZI</name>
<keyword evidence="2" id="KW-1185">Reference proteome</keyword>
<evidence type="ECO:0000313" key="1">
    <source>
        <dbReference type="EMBL" id="KAK8045184.1"/>
    </source>
</evidence>
<protein>
    <submittedName>
        <fullName evidence="1">Uncharacterized protein</fullName>
    </submittedName>
</protein>
<comment type="caution">
    <text evidence="1">The sequence shown here is derived from an EMBL/GenBank/DDBJ whole genome shotgun (WGS) entry which is preliminary data.</text>
</comment>
<organism evidence="1 2">
    <name type="scientific">Apiospora rasikravindrae</name>
    <dbReference type="NCBI Taxonomy" id="990691"/>
    <lineage>
        <taxon>Eukaryota</taxon>
        <taxon>Fungi</taxon>
        <taxon>Dikarya</taxon>
        <taxon>Ascomycota</taxon>
        <taxon>Pezizomycotina</taxon>
        <taxon>Sordariomycetes</taxon>
        <taxon>Xylariomycetidae</taxon>
        <taxon>Amphisphaeriales</taxon>
        <taxon>Apiosporaceae</taxon>
        <taxon>Apiospora</taxon>
    </lineage>
</organism>
<accession>A0ABR1THG8</accession>
<reference evidence="1 2" key="1">
    <citation type="submission" date="2023-01" db="EMBL/GenBank/DDBJ databases">
        <title>Analysis of 21 Apiospora genomes using comparative genomics revels a genus with tremendous synthesis potential of carbohydrate active enzymes and secondary metabolites.</title>
        <authorList>
            <person name="Sorensen T."/>
        </authorList>
    </citation>
    <scope>NUCLEOTIDE SEQUENCE [LARGE SCALE GENOMIC DNA]</scope>
    <source>
        <strain evidence="1 2">CBS 33761</strain>
    </source>
</reference>
<evidence type="ECO:0000313" key="2">
    <source>
        <dbReference type="Proteomes" id="UP001444661"/>
    </source>
</evidence>